<dbReference type="eggNOG" id="COG0144">
    <property type="taxonomic scope" value="Bacteria"/>
</dbReference>
<dbReference type="RefSeq" id="WP_015904556.1">
    <property type="nucleotide sequence ID" value="NC_012108.1"/>
</dbReference>
<dbReference type="NCBIfam" id="TIGR00563">
    <property type="entry name" value="rsmB"/>
    <property type="match status" value="1"/>
</dbReference>
<dbReference type="GO" id="GO:0003723">
    <property type="term" value="F:RNA binding"/>
    <property type="evidence" value="ECO:0007669"/>
    <property type="project" value="UniProtKB-UniRule"/>
</dbReference>
<comment type="function">
    <text evidence="1">Specifically methylates the cytosine at position 967 (m5C967) of 16S rRNA.</text>
</comment>
<dbReference type="PANTHER" id="PTHR22807:SF53">
    <property type="entry name" value="RIBOSOMAL RNA SMALL SUBUNIT METHYLTRANSFERASE B-RELATED"/>
    <property type="match status" value="1"/>
</dbReference>
<keyword evidence="9 14" id="KW-0949">S-adenosyl-L-methionine</keyword>
<dbReference type="AlphaFoldDB" id="C0QI57"/>
<protein>
    <recommendedName>
        <fullName evidence="4">16S rRNA (cytosine(967)-C(5))-methyltransferase</fullName>
        <ecNumber evidence="4">2.1.1.176</ecNumber>
    </recommendedName>
    <alternativeName>
        <fullName evidence="11">16S rRNA m5C967 methyltransferase</fullName>
    </alternativeName>
    <alternativeName>
        <fullName evidence="12">rRNA (cytosine-C(5)-)-methyltransferase RsmB</fullName>
    </alternativeName>
</protein>
<evidence type="ECO:0000256" key="2">
    <source>
        <dbReference type="ARBA" id="ARBA00004496"/>
    </source>
</evidence>
<dbReference type="Pfam" id="PF01029">
    <property type="entry name" value="NusB"/>
    <property type="match status" value="1"/>
</dbReference>
<keyword evidence="5" id="KW-0963">Cytoplasm</keyword>
<dbReference type="NCBIfam" id="NF011494">
    <property type="entry name" value="PRK14902.1"/>
    <property type="match status" value="1"/>
</dbReference>
<comment type="catalytic activity">
    <reaction evidence="13">
        <text>cytidine(967) in 16S rRNA + S-adenosyl-L-methionine = 5-methylcytidine(967) in 16S rRNA + S-adenosyl-L-homocysteine + H(+)</text>
        <dbReference type="Rhea" id="RHEA:42748"/>
        <dbReference type="Rhea" id="RHEA-COMP:10219"/>
        <dbReference type="Rhea" id="RHEA-COMP:10220"/>
        <dbReference type="ChEBI" id="CHEBI:15378"/>
        <dbReference type="ChEBI" id="CHEBI:57856"/>
        <dbReference type="ChEBI" id="CHEBI:59789"/>
        <dbReference type="ChEBI" id="CHEBI:74483"/>
        <dbReference type="ChEBI" id="CHEBI:82748"/>
        <dbReference type="EC" id="2.1.1.176"/>
    </reaction>
</comment>
<feature type="binding site" evidence="14">
    <location>
        <position position="326"/>
    </location>
    <ligand>
        <name>S-adenosyl-L-methionine</name>
        <dbReference type="ChEBI" id="CHEBI:59789"/>
    </ligand>
</feature>
<dbReference type="Gene3D" id="3.40.50.150">
    <property type="entry name" value="Vaccinia Virus protein VP39"/>
    <property type="match status" value="1"/>
</dbReference>
<evidence type="ECO:0000256" key="8">
    <source>
        <dbReference type="ARBA" id="ARBA00022679"/>
    </source>
</evidence>
<dbReference type="Gene3D" id="3.30.70.1170">
    <property type="entry name" value="Sun protein, domain 3"/>
    <property type="match status" value="1"/>
</dbReference>
<reference evidence="16 17" key="1">
    <citation type="journal article" date="2009" name="Environ. Microbiol.">
        <title>Genome sequence of Desulfobacterium autotrophicum HRM2, a marine sulfate reducer oxidizing organic carbon completely to carbon dioxide.</title>
        <authorList>
            <person name="Strittmatter A.W."/>
            <person name="Liesegang H."/>
            <person name="Rabus R."/>
            <person name="Decker I."/>
            <person name="Amann J."/>
            <person name="Andres S."/>
            <person name="Henne A."/>
            <person name="Fricke W.F."/>
            <person name="Martinez-Arias R."/>
            <person name="Bartels D."/>
            <person name="Goesmann A."/>
            <person name="Krause L."/>
            <person name="Puehler A."/>
            <person name="Klenk H.P."/>
            <person name="Richter M."/>
            <person name="Schuler M."/>
            <person name="Gloeckner F.O."/>
            <person name="Meyerdierks A."/>
            <person name="Gottschalk G."/>
            <person name="Amann R."/>
        </authorList>
    </citation>
    <scope>NUCLEOTIDE SEQUENCE [LARGE SCALE GENOMIC DNA]</scope>
    <source>
        <strain evidence="17">ATCC 43914 / DSM 3382 / HRM2</strain>
    </source>
</reference>
<dbReference type="KEGG" id="dat:HRM2_27010"/>
<evidence type="ECO:0000313" key="16">
    <source>
        <dbReference type="EMBL" id="ACN15793.1"/>
    </source>
</evidence>
<dbReference type="EMBL" id="CP001087">
    <property type="protein sequence ID" value="ACN15793.1"/>
    <property type="molecule type" value="Genomic_DNA"/>
</dbReference>
<dbReference type="InterPro" id="IPR006027">
    <property type="entry name" value="NusB_RsmB_TIM44"/>
</dbReference>
<dbReference type="InterPro" id="IPR001678">
    <property type="entry name" value="MeTrfase_RsmB-F_NOP2_dom"/>
</dbReference>
<name>C0QI57_DESAH</name>
<dbReference type="InterPro" id="IPR023267">
    <property type="entry name" value="RCMT"/>
</dbReference>
<evidence type="ECO:0000256" key="1">
    <source>
        <dbReference type="ARBA" id="ARBA00002724"/>
    </source>
</evidence>
<evidence type="ECO:0000256" key="12">
    <source>
        <dbReference type="ARBA" id="ARBA00031088"/>
    </source>
</evidence>
<dbReference type="Pfam" id="PF01189">
    <property type="entry name" value="Methyltr_RsmB-F"/>
    <property type="match status" value="1"/>
</dbReference>
<dbReference type="STRING" id="177437.HRM2_27010"/>
<dbReference type="InterPro" id="IPR004573">
    <property type="entry name" value="rRNA_ssu_MeTfrase_B"/>
</dbReference>
<dbReference type="InterPro" id="IPR035926">
    <property type="entry name" value="NusB-like_sf"/>
</dbReference>
<evidence type="ECO:0000256" key="3">
    <source>
        <dbReference type="ARBA" id="ARBA00007494"/>
    </source>
</evidence>
<dbReference type="InterPro" id="IPR029063">
    <property type="entry name" value="SAM-dependent_MTases_sf"/>
</dbReference>
<dbReference type="HOGENOM" id="CLU_005316_0_1_7"/>
<comment type="similarity">
    <text evidence="3 14">Belongs to the class I-like SAM-binding methyltransferase superfamily. RsmB/NOP family.</text>
</comment>
<sequence>MVEKRRPIKTEPIKDPRFLALTILIENESSKFTLDKILERYSAQLESLAHRDRALANAIIYGTLRWKEHLDWLITPFSKRPLDQIEPAICYTLRTALYQTVFMDKIPVSAAVNTAVNAAKKLSNTGAAGFVNAVLRKATTRYMDVAMPDSKKDPALFISKSQSIPLWLSRRWIRRFGLDASIALLDAINTIPPITLRANTLRTDRASLATALEPHVETIVPTFHTPDGLSVTRPRTPLHLTTAFKEGLFQVQDEATQIVTTLLAPQPGERILDACAGLGGKTGHMGQIMNNQGKIEAWDLDARKLAVLGNEMKRLGITNVTTKQMDALDIDPAECNTPFDRVLVDAPCTGLGVLRRNPDARWRRTLGDIKRLADLQKRILNNLADLVKPGGILVYAVCSCEPEENEGVIDWFLNNQKSFALVPQSHDLASQDGIFKTYPHPLGMDGFFAATMKKN</sequence>
<keyword evidence="10 14" id="KW-0694">RNA-binding</keyword>
<dbReference type="SUPFAM" id="SSF48013">
    <property type="entry name" value="NusB-like"/>
    <property type="match status" value="1"/>
</dbReference>
<dbReference type="InterPro" id="IPR018314">
    <property type="entry name" value="RsmB/NOL1/NOP2-like_CS"/>
</dbReference>
<evidence type="ECO:0000259" key="15">
    <source>
        <dbReference type="PROSITE" id="PS51686"/>
    </source>
</evidence>
<keyword evidence="8 14" id="KW-0808">Transferase</keyword>
<dbReference type="PANTHER" id="PTHR22807">
    <property type="entry name" value="NOP2 YEAST -RELATED NOL1/NOP2/FMU SUN DOMAIN-CONTAINING"/>
    <property type="match status" value="1"/>
</dbReference>
<comment type="caution">
    <text evidence="14">Lacks conserved residue(s) required for the propagation of feature annotation.</text>
</comment>
<dbReference type="CDD" id="cd02440">
    <property type="entry name" value="AdoMet_MTases"/>
    <property type="match status" value="1"/>
</dbReference>
<evidence type="ECO:0000256" key="4">
    <source>
        <dbReference type="ARBA" id="ARBA00012140"/>
    </source>
</evidence>
<dbReference type="SUPFAM" id="SSF53335">
    <property type="entry name" value="S-adenosyl-L-methionine-dependent methyltransferases"/>
    <property type="match status" value="1"/>
</dbReference>
<dbReference type="eggNOG" id="COG0781">
    <property type="taxonomic scope" value="Bacteria"/>
</dbReference>
<dbReference type="FunFam" id="3.40.50.150:FF:000022">
    <property type="entry name" value="Ribosomal RNA small subunit methyltransferase B"/>
    <property type="match status" value="1"/>
</dbReference>
<dbReference type="Gene3D" id="1.10.940.10">
    <property type="entry name" value="NusB-like"/>
    <property type="match status" value="1"/>
</dbReference>
<dbReference type="GO" id="GO:0005737">
    <property type="term" value="C:cytoplasm"/>
    <property type="evidence" value="ECO:0007669"/>
    <property type="project" value="UniProtKB-SubCell"/>
</dbReference>
<evidence type="ECO:0000313" key="17">
    <source>
        <dbReference type="Proteomes" id="UP000000442"/>
    </source>
</evidence>
<dbReference type="PRINTS" id="PR02008">
    <property type="entry name" value="RCMTFAMILY"/>
</dbReference>
<gene>
    <name evidence="16" type="primary">rsmB</name>
    <name evidence="16" type="ordered locus">HRM2_27010</name>
</gene>
<keyword evidence="6" id="KW-0698">rRNA processing</keyword>
<dbReference type="Proteomes" id="UP000000442">
    <property type="component" value="Chromosome"/>
</dbReference>
<evidence type="ECO:0000256" key="6">
    <source>
        <dbReference type="ARBA" id="ARBA00022552"/>
    </source>
</evidence>
<feature type="active site" description="Nucleophile" evidence="14">
    <location>
        <position position="398"/>
    </location>
</feature>
<dbReference type="PROSITE" id="PS01153">
    <property type="entry name" value="NOL1_NOP2_SUN"/>
    <property type="match status" value="1"/>
</dbReference>
<proteinExistence type="inferred from homology"/>
<evidence type="ECO:0000256" key="13">
    <source>
        <dbReference type="ARBA" id="ARBA00047283"/>
    </source>
</evidence>
<evidence type="ECO:0000256" key="10">
    <source>
        <dbReference type="ARBA" id="ARBA00022884"/>
    </source>
</evidence>
<dbReference type="PROSITE" id="PS51686">
    <property type="entry name" value="SAM_MT_RSMB_NOP"/>
    <property type="match status" value="1"/>
</dbReference>
<dbReference type="GO" id="GO:0006355">
    <property type="term" value="P:regulation of DNA-templated transcription"/>
    <property type="evidence" value="ECO:0007669"/>
    <property type="project" value="InterPro"/>
</dbReference>
<dbReference type="EC" id="2.1.1.176" evidence="4"/>
<evidence type="ECO:0000256" key="7">
    <source>
        <dbReference type="ARBA" id="ARBA00022603"/>
    </source>
</evidence>
<dbReference type="InterPro" id="IPR049560">
    <property type="entry name" value="MeTrfase_RsmB-F_NOP2_cat"/>
</dbReference>
<evidence type="ECO:0000256" key="11">
    <source>
        <dbReference type="ARBA" id="ARBA00030399"/>
    </source>
</evidence>
<feature type="domain" description="SAM-dependent MTase RsmB/NOP-type" evidence="15">
    <location>
        <begin position="184"/>
        <end position="455"/>
    </location>
</feature>
<feature type="binding site" evidence="14">
    <location>
        <position position="299"/>
    </location>
    <ligand>
        <name>S-adenosyl-L-methionine</name>
        <dbReference type="ChEBI" id="CHEBI:59789"/>
    </ligand>
</feature>
<keyword evidence="17" id="KW-1185">Reference proteome</keyword>
<keyword evidence="7 14" id="KW-0489">Methyltransferase</keyword>
<feature type="binding site" evidence="14">
    <location>
        <position position="345"/>
    </location>
    <ligand>
        <name>S-adenosyl-L-methionine</name>
        <dbReference type="ChEBI" id="CHEBI:59789"/>
    </ligand>
</feature>
<comment type="subcellular location">
    <subcellularLocation>
        <location evidence="2">Cytoplasm</location>
    </subcellularLocation>
</comment>
<organism evidence="16 17">
    <name type="scientific">Desulforapulum autotrophicum (strain ATCC 43914 / DSM 3382 / VKM B-1955 / HRM2)</name>
    <name type="common">Desulfobacterium autotrophicum</name>
    <dbReference type="NCBI Taxonomy" id="177437"/>
    <lineage>
        <taxon>Bacteria</taxon>
        <taxon>Pseudomonadati</taxon>
        <taxon>Thermodesulfobacteriota</taxon>
        <taxon>Desulfobacteria</taxon>
        <taxon>Desulfobacterales</taxon>
        <taxon>Desulfobacteraceae</taxon>
        <taxon>Desulforapulum</taxon>
    </lineage>
</organism>
<dbReference type="GO" id="GO:0008649">
    <property type="term" value="F:rRNA methyltransferase activity"/>
    <property type="evidence" value="ECO:0007669"/>
    <property type="project" value="InterPro"/>
</dbReference>
<evidence type="ECO:0000256" key="14">
    <source>
        <dbReference type="PROSITE-ProRule" id="PRU01023"/>
    </source>
</evidence>
<evidence type="ECO:0000256" key="5">
    <source>
        <dbReference type="ARBA" id="ARBA00022490"/>
    </source>
</evidence>
<dbReference type="Pfam" id="PF22458">
    <property type="entry name" value="RsmF-B_ferredox"/>
    <property type="match status" value="1"/>
</dbReference>
<dbReference type="InterPro" id="IPR054728">
    <property type="entry name" value="RsmB-like_ferredoxin"/>
</dbReference>
<evidence type="ECO:0000256" key="9">
    <source>
        <dbReference type="ARBA" id="ARBA00022691"/>
    </source>
</evidence>
<accession>C0QI57</accession>